<feature type="region of interest" description="Disordered" evidence="1">
    <location>
        <begin position="1"/>
        <end position="25"/>
    </location>
</feature>
<evidence type="ECO:0000313" key="3">
    <source>
        <dbReference type="Proteomes" id="UP001150538"/>
    </source>
</evidence>
<evidence type="ECO:0000313" key="2">
    <source>
        <dbReference type="EMBL" id="KAJ1913854.1"/>
    </source>
</evidence>
<gene>
    <name evidence="2" type="ORF">H4219_005036</name>
</gene>
<name>A0A9W7ZQI4_9FUNG</name>
<dbReference type="AlphaFoldDB" id="A0A9W7ZQI4"/>
<feature type="region of interest" description="Disordered" evidence="1">
    <location>
        <begin position="414"/>
        <end position="467"/>
    </location>
</feature>
<reference evidence="2" key="1">
    <citation type="submission" date="2022-07" db="EMBL/GenBank/DDBJ databases">
        <title>Phylogenomic reconstructions and comparative analyses of Kickxellomycotina fungi.</title>
        <authorList>
            <person name="Reynolds N.K."/>
            <person name="Stajich J.E."/>
            <person name="Barry K."/>
            <person name="Grigoriev I.V."/>
            <person name="Crous P."/>
            <person name="Smith M.E."/>
        </authorList>
    </citation>
    <scope>NUCLEOTIDE SEQUENCE</scope>
    <source>
        <strain evidence="2">NBRC 100468</strain>
    </source>
</reference>
<dbReference type="EMBL" id="JANBPU010000234">
    <property type="protein sequence ID" value="KAJ1913854.1"/>
    <property type="molecule type" value="Genomic_DNA"/>
</dbReference>
<dbReference type="Proteomes" id="UP001150538">
    <property type="component" value="Unassembled WGS sequence"/>
</dbReference>
<keyword evidence="3" id="KW-1185">Reference proteome</keyword>
<feature type="compositionally biased region" description="Low complexity" evidence="1">
    <location>
        <begin position="425"/>
        <end position="467"/>
    </location>
</feature>
<feature type="compositionally biased region" description="Low complexity" evidence="1">
    <location>
        <begin position="279"/>
        <end position="297"/>
    </location>
</feature>
<feature type="region of interest" description="Disordered" evidence="1">
    <location>
        <begin position="273"/>
        <end position="297"/>
    </location>
</feature>
<accession>A0A9W7ZQI4</accession>
<protein>
    <submittedName>
        <fullName evidence="2">Uncharacterized protein</fullName>
    </submittedName>
</protein>
<evidence type="ECO:0000256" key="1">
    <source>
        <dbReference type="SAM" id="MobiDB-lite"/>
    </source>
</evidence>
<sequence length="467" mass="51890">MMDKSLNKPLPKVPPSLGDTQGEPCHQHHYTIIAPHIPGASMSAGISSNIDTSKKEPRIVVLALWHNQGNNRSNNDDCSDIKDEASVLEPIEYEFYLSQVNSNNLCPHNGRQINVSFKEPCLVHNDRFQPPICGKTLGLRHQPKYTRIWIDSCKFYPNKLRAAIGASDYDFIDQEACSEYWKNHKYLLPEYAQIIVMTFDFIHFKYQSRTTVQRGSSGDLLLSFFNLKKKVDVEGYLVVGNQYDYIVAEKFTYIIVKCDCECQETHAAVDFKKATEPQTTRSSPTRSNSSSGSDDGSVDSLSIAVAVNVAIVVCENEQELLLNLYDCINHVNHMQPDLWICDGTNGRCSDSCDLVEPEDAKKMSVRIVYPSNIDNIDKDLGEVEDKELKINDFFTSQGIRKVINRIINSTSPASTILPINDGKSESSVSSDGSASNSQSSYTSNSLQGSQDSSNDTDDGSSSSDSGN</sequence>
<comment type="caution">
    <text evidence="2">The sequence shown here is derived from an EMBL/GenBank/DDBJ whole genome shotgun (WGS) entry which is preliminary data.</text>
</comment>
<proteinExistence type="predicted"/>
<organism evidence="2 3">
    <name type="scientific">Mycoemilia scoparia</name>
    <dbReference type="NCBI Taxonomy" id="417184"/>
    <lineage>
        <taxon>Eukaryota</taxon>
        <taxon>Fungi</taxon>
        <taxon>Fungi incertae sedis</taxon>
        <taxon>Zoopagomycota</taxon>
        <taxon>Kickxellomycotina</taxon>
        <taxon>Kickxellomycetes</taxon>
        <taxon>Kickxellales</taxon>
        <taxon>Kickxellaceae</taxon>
        <taxon>Mycoemilia</taxon>
    </lineage>
</organism>